<name>A0A1D1YUR3_9ARAE</name>
<feature type="non-terminal residue" evidence="2">
    <location>
        <position position="1"/>
    </location>
</feature>
<dbReference type="Gene3D" id="3.40.30.10">
    <property type="entry name" value="Glutaredoxin"/>
    <property type="match status" value="1"/>
</dbReference>
<protein>
    <submittedName>
        <fullName evidence="2">Thioredoxin-like protein CXXS1</fullName>
    </submittedName>
</protein>
<reference evidence="2" key="1">
    <citation type="submission" date="2015-07" db="EMBL/GenBank/DDBJ databases">
        <title>Transcriptome Assembly of Anthurium amnicola.</title>
        <authorList>
            <person name="Suzuki J."/>
        </authorList>
    </citation>
    <scope>NUCLEOTIDE SEQUENCE</scope>
</reference>
<dbReference type="CDD" id="cd02947">
    <property type="entry name" value="TRX_family"/>
    <property type="match status" value="1"/>
</dbReference>
<feature type="domain" description="Thioredoxin" evidence="1">
    <location>
        <begin position="65"/>
        <end position="182"/>
    </location>
</feature>
<dbReference type="SUPFAM" id="SSF52833">
    <property type="entry name" value="Thioredoxin-like"/>
    <property type="match status" value="1"/>
</dbReference>
<dbReference type="AlphaFoldDB" id="A0A1D1YUR3"/>
<dbReference type="PANTHER" id="PTHR10438">
    <property type="entry name" value="THIOREDOXIN"/>
    <property type="match status" value="1"/>
</dbReference>
<evidence type="ECO:0000259" key="1">
    <source>
        <dbReference type="PROSITE" id="PS51352"/>
    </source>
</evidence>
<sequence length="193" mass="21672">RFFSLVGQLQWARIHTNPHKRPAVPVVLLAISFHPHTVQTLANPIYKYPLVTKWRGARRRAATAMEGQDQLVKSRVLKVDSQESWDYFLSQANNQGNPVFVHFSASWCVPSIAMNPFFEALAQGYEDAMFLLVDVDDVKAVASKMEVKAMPTFVLMRGGKVLDKMVGANPEEIRKRLGGFLRASDLEANVESV</sequence>
<dbReference type="InterPro" id="IPR013766">
    <property type="entry name" value="Thioredoxin_domain"/>
</dbReference>
<dbReference type="InterPro" id="IPR036249">
    <property type="entry name" value="Thioredoxin-like_sf"/>
</dbReference>
<dbReference type="PANTHER" id="PTHR10438:SF242">
    <property type="entry name" value="THIOREDOXIN-LIKE PROTEIN CXXS1"/>
    <property type="match status" value="1"/>
</dbReference>
<gene>
    <name evidence="2" type="primary">CXXS1</name>
    <name evidence="2" type="ORF">g.44208</name>
</gene>
<accession>A0A1D1YUR3</accession>
<evidence type="ECO:0000313" key="2">
    <source>
        <dbReference type="EMBL" id="JAT58408.1"/>
    </source>
</evidence>
<dbReference type="PROSITE" id="PS51352">
    <property type="entry name" value="THIOREDOXIN_2"/>
    <property type="match status" value="1"/>
</dbReference>
<dbReference type="InterPro" id="IPR050620">
    <property type="entry name" value="Thioredoxin_H-type-like"/>
</dbReference>
<organism evidence="2">
    <name type="scientific">Anthurium amnicola</name>
    <dbReference type="NCBI Taxonomy" id="1678845"/>
    <lineage>
        <taxon>Eukaryota</taxon>
        <taxon>Viridiplantae</taxon>
        <taxon>Streptophyta</taxon>
        <taxon>Embryophyta</taxon>
        <taxon>Tracheophyta</taxon>
        <taxon>Spermatophyta</taxon>
        <taxon>Magnoliopsida</taxon>
        <taxon>Liliopsida</taxon>
        <taxon>Araceae</taxon>
        <taxon>Pothoideae</taxon>
        <taxon>Potheae</taxon>
        <taxon>Anthurium</taxon>
    </lineage>
</organism>
<dbReference type="EMBL" id="GDJX01009528">
    <property type="protein sequence ID" value="JAT58408.1"/>
    <property type="molecule type" value="Transcribed_RNA"/>
</dbReference>
<proteinExistence type="predicted"/>
<dbReference type="Pfam" id="PF00085">
    <property type="entry name" value="Thioredoxin"/>
    <property type="match status" value="1"/>
</dbReference>